<dbReference type="EMBL" id="ADVG01000005">
    <property type="protein sequence ID" value="EFH80225.1"/>
    <property type="molecule type" value="Genomic_DNA"/>
</dbReference>
<dbReference type="STRING" id="485913.Krac_0804"/>
<evidence type="ECO:0008006" key="3">
    <source>
        <dbReference type="Google" id="ProtNLM"/>
    </source>
</evidence>
<dbReference type="eggNOG" id="ENOG502ZSDS">
    <property type="taxonomic scope" value="Bacteria"/>
</dbReference>
<dbReference type="InParanoid" id="D6U8L4"/>
<dbReference type="OrthoDB" id="2583594at2"/>
<dbReference type="Proteomes" id="UP000004508">
    <property type="component" value="Unassembled WGS sequence"/>
</dbReference>
<keyword evidence="2" id="KW-1185">Reference proteome</keyword>
<dbReference type="AlphaFoldDB" id="D6U8L4"/>
<name>D6U8L4_KTERA</name>
<sequence length="278" mass="31937">MSLTSFIAEPDVKAKLRETFPYIRFQLEQKPVMNALTNHYALIGTAFDYLMRWYLQKRYTHAKDKPWVAEIAAIKQYDQIAALYNTQTAKKAVKFVLEAKQHHKQFLADGVLTDNVIISAILLAQIDSFFRAEKLYEPFGSIDPHDIQDLRQLVSIIPTADFPSHSLCLLDPTFGSSLLVHGADVDLVVDHAIIDIKTVKTLQMKREYIDQLLGYYTLYRLGGINGAPADHTITHLGIYFSRHGYLYTFPVSLFIDEIKYTPFLAWFEHRAKQLFGPY</sequence>
<gene>
    <name evidence="1" type="ORF">Krac_0804</name>
</gene>
<evidence type="ECO:0000313" key="2">
    <source>
        <dbReference type="Proteomes" id="UP000004508"/>
    </source>
</evidence>
<reference evidence="1 2" key="1">
    <citation type="journal article" date="2011" name="Stand. Genomic Sci.">
        <title>Non-contiguous finished genome sequence and contextual data of the filamentous soil bacterium Ktedonobacter racemifer type strain (SOSP1-21).</title>
        <authorList>
            <person name="Chang Y.J."/>
            <person name="Land M."/>
            <person name="Hauser L."/>
            <person name="Chertkov O."/>
            <person name="Del Rio T.G."/>
            <person name="Nolan M."/>
            <person name="Copeland A."/>
            <person name="Tice H."/>
            <person name="Cheng J.F."/>
            <person name="Lucas S."/>
            <person name="Han C."/>
            <person name="Goodwin L."/>
            <person name="Pitluck S."/>
            <person name="Ivanova N."/>
            <person name="Ovchinikova G."/>
            <person name="Pati A."/>
            <person name="Chen A."/>
            <person name="Palaniappan K."/>
            <person name="Mavromatis K."/>
            <person name="Liolios K."/>
            <person name="Brettin T."/>
            <person name="Fiebig A."/>
            <person name="Rohde M."/>
            <person name="Abt B."/>
            <person name="Goker M."/>
            <person name="Detter J.C."/>
            <person name="Woyke T."/>
            <person name="Bristow J."/>
            <person name="Eisen J.A."/>
            <person name="Markowitz V."/>
            <person name="Hugenholtz P."/>
            <person name="Kyrpides N.C."/>
            <person name="Klenk H.P."/>
            <person name="Lapidus A."/>
        </authorList>
    </citation>
    <scope>NUCLEOTIDE SEQUENCE [LARGE SCALE GENOMIC DNA]</scope>
    <source>
        <strain evidence="2">DSM 44963</strain>
    </source>
</reference>
<dbReference type="RefSeq" id="WP_007922672.1">
    <property type="nucleotide sequence ID" value="NZ_ADVG01000005.1"/>
</dbReference>
<organism evidence="1 2">
    <name type="scientific">Ktedonobacter racemifer DSM 44963</name>
    <dbReference type="NCBI Taxonomy" id="485913"/>
    <lineage>
        <taxon>Bacteria</taxon>
        <taxon>Bacillati</taxon>
        <taxon>Chloroflexota</taxon>
        <taxon>Ktedonobacteria</taxon>
        <taxon>Ktedonobacterales</taxon>
        <taxon>Ktedonobacteraceae</taxon>
        <taxon>Ktedonobacter</taxon>
    </lineage>
</organism>
<comment type="caution">
    <text evidence="1">The sequence shown here is derived from an EMBL/GenBank/DDBJ whole genome shotgun (WGS) entry which is preliminary data.</text>
</comment>
<accession>D6U8L4</accession>
<protein>
    <recommendedName>
        <fullName evidence="3">PD-(D/E)XK endonuclease-like domain-containing protein</fullName>
    </recommendedName>
</protein>
<proteinExistence type="predicted"/>
<evidence type="ECO:0000313" key="1">
    <source>
        <dbReference type="EMBL" id="EFH80225.1"/>
    </source>
</evidence>